<dbReference type="InterPro" id="IPR023696">
    <property type="entry name" value="Ureohydrolase_dom_sf"/>
</dbReference>
<reference evidence="4 5" key="1">
    <citation type="submission" date="2018-10" db="EMBL/GenBank/DDBJ databases">
        <title>Fifty Aureobasidium pullulans genomes reveal a recombining polyextremotolerant generalist.</title>
        <authorList>
            <person name="Gostincar C."/>
            <person name="Turk M."/>
            <person name="Zajc J."/>
            <person name="Gunde-Cimerman N."/>
        </authorList>
    </citation>
    <scope>NUCLEOTIDE SEQUENCE [LARGE SCALE GENOMIC DNA]</scope>
    <source>
        <strain evidence="4 5">EXF-3519</strain>
    </source>
</reference>
<dbReference type="Proteomes" id="UP000309734">
    <property type="component" value="Unassembled WGS sequence"/>
</dbReference>
<keyword evidence="1" id="KW-0479">Metal-binding</keyword>
<dbReference type="PANTHER" id="PTHR43782:SF3">
    <property type="entry name" value="ARGINASE"/>
    <property type="match status" value="1"/>
</dbReference>
<dbReference type="EMBL" id="QZBS01000060">
    <property type="protein sequence ID" value="THZ75207.1"/>
    <property type="molecule type" value="Genomic_DNA"/>
</dbReference>
<dbReference type="InterPro" id="IPR006035">
    <property type="entry name" value="Ureohydrolase"/>
</dbReference>
<accession>A0A4S9X950</accession>
<dbReference type="GO" id="GO:0005829">
    <property type="term" value="C:cytosol"/>
    <property type="evidence" value="ECO:0007669"/>
    <property type="project" value="TreeGrafter"/>
</dbReference>
<dbReference type="PANTHER" id="PTHR43782">
    <property type="entry name" value="ARGINASE"/>
    <property type="match status" value="1"/>
</dbReference>
<evidence type="ECO:0000256" key="2">
    <source>
        <dbReference type="ARBA" id="ARBA00022801"/>
    </source>
</evidence>
<dbReference type="SUPFAM" id="SSF52768">
    <property type="entry name" value="Arginase/deacetylase"/>
    <property type="match status" value="1"/>
</dbReference>
<name>A0A4S9X950_AURPU</name>
<evidence type="ECO:0000313" key="5">
    <source>
        <dbReference type="Proteomes" id="UP000309734"/>
    </source>
</evidence>
<dbReference type="Gene3D" id="3.40.800.10">
    <property type="entry name" value="Ureohydrolase domain"/>
    <property type="match status" value="1"/>
</dbReference>
<sequence length="178" mass="19268">MATVGVAAGLGLEDLSFVYFDAHDDLETPSTNTNGYFDAMGMSMLKGESWHNLVATVPGFKPLSLDRLVYCGFRDISDESRQKVKDMKLNVVWGDSTKKVDFSTELGNVLDARALGRTHVHLGLDVLDDTLGDGDKIAKIAVHAIFTSTSSLNETGGLLRSSHDSASVSDIQVWIAFV</sequence>
<proteinExistence type="predicted"/>
<keyword evidence="3" id="KW-0464">Manganese</keyword>
<dbReference type="GO" id="GO:0030145">
    <property type="term" value="F:manganese ion binding"/>
    <property type="evidence" value="ECO:0007669"/>
    <property type="project" value="TreeGrafter"/>
</dbReference>
<evidence type="ECO:0000256" key="3">
    <source>
        <dbReference type="ARBA" id="ARBA00023211"/>
    </source>
</evidence>
<evidence type="ECO:0000313" key="4">
    <source>
        <dbReference type="EMBL" id="THZ75207.1"/>
    </source>
</evidence>
<organism evidence="4 5">
    <name type="scientific">Aureobasidium pullulans</name>
    <name type="common">Black yeast</name>
    <name type="synonym">Pullularia pullulans</name>
    <dbReference type="NCBI Taxonomy" id="5580"/>
    <lineage>
        <taxon>Eukaryota</taxon>
        <taxon>Fungi</taxon>
        <taxon>Dikarya</taxon>
        <taxon>Ascomycota</taxon>
        <taxon>Pezizomycotina</taxon>
        <taxon>Dothideomycetes</taxon>
        <taxon>Dothideomycetidae</taxon>
        <taxon>Dothideales</taxon>
        <taxon>Saccotheciaceae</taxon>
        <taxon>Aureobasidium</taxon>
    </lineage>
</organism>
<protein>
    <submittedName>
        <fullName evidence="4">Putative arginase</fullName>
    </submittedName>
</protein>
<evidence type="ECO:0000256" key="1">
    <source>
        <dbReference type="ARBA" id="ARBA00022723"/>
    </source>
</evidence>
<comment type="caution">
    <text evidence="4">The sequence shown here is derived from an EMBL/GenBank/DDBJ whole genome shotgun (WGS) entry which is preliminary data.</text>
</comment>
<dbReference type="Pfam" id="PF00491">
    <property type="entry name" value="Arginase"/>
    <property type="match status" value="1"/>
</dbReference>
<keyword evidence="2" id="KW-0378">Hydrolase</keyword>
<dbReference type="GO" id="GO:0005634">
    <property type="term" value="C:nucleus"/>
    <property type="evidence" value="ECO:0007669"/>
    <property type="project" value="TreeGrafter"/>
</dbReference>
<gene>
    <name evidence="4" type="ORF">D6C85_03007</name>
</gene>
<dbReference type="GO" id="GO:0004053">
    <property type="term" value="F:arginase activity"/>
    <property type="evidence" value="ECO:0007669"/>
    <property type="project" value="TreeGrafter"/>
</dbReference>
<dbReference type="AlphaFoldDB" id="A0A4S9X950"/>